<gene>
    <name evidence="1" type="ORF">QE152_g10724</name>
</gene>
<organism evidence="1 2">
    <name type="scientific">Popillia japonica</name>
    <name type="common">Japanese beetle</name>
    <dbReference type="NCBI Taxonomy" id="7064"/>
    <lineage>
        <taxon>Eukaryota</taxon>
        <taxon>Metazoa</taxon>
        <taxon>Ecdysozoa</taxon>
        <taxon>Arthropoda</taxon>
        <taxon>Hexapoda</taxon>
        <taxon>Insecta</taxon>
        <taxon>Pterygota</taxon>
        <taxon>Neoptera</taxon>
        <taxon>Endopterygota</taxon>
        <taxon>Coleoptera</taxon>
        <taxon>Polyphaga</taxon>
        <taxon>Scarabaeiformia</taxon>
        <taxon>Scarabaeidae</taxon>
        <taxon>Rutelinae</taxon>
        <taxon>Popillia</taxon>
    </lineage>
</organism>
<protein>
    <recommendedName>
        <fullName evidence="3">Gag-like protein</fullName>
    </recommendedName>
</protein>
<name>A0AAW1LUM9_POPJA</name>
<evidence type="ECO:0000313" key="1">
    <source>
        <dbReference type="EMBL" id="KAK9737431.1"/>
    </source>
</evidence>
<sequence length="337" mass="38660">MDGDNTDIGCSFSNSQSSICDNSSNHLINISSTTHVHVENDLEVINKCDSDETNAEDKSCEHFGRTERDEVFLKKSSGKMKFNYVKARIIDKNGSSGDSKVVKSVYITSCQSNGKWKKLSIVNIEEQLKGVCKSTIEIKETNCGIIVLFYNDDDFTRMTKMNLSKIFDTPIAVWNIPHTTPKLNNVILIRDIPWCVKIKEIEDILRSHNVQPLHSSRIEDGIVRVVVKNSYSLPRLVREGFNFYNCINLPVFIEPHSQLDIIQCYRCQRFWHTAQHCPFFERCVRCGDKHDLKKCTRARNNPNCCLCGDSHHAAYKFCPVRIQQLNAAQVEMNMERE</sequence>
<dbReference type="EMBL" id="JASPKY010000100">
    <property type="protein sequence ID" value="KAK9737431.1"/>
    <property type="molecule type" value="Genomic_DNA"/>
</dbReference>
<evidence type="ECO:0000313" key="2">
    <source>
        <dbReference type="Proteomes" id="UP001458880"/>
    </source>
</evidence>
<accession>A0AAW1LUM9</accession>
<reference evidence="1 2" key="1">
    <citation type="journal article" date="2024" name="BMC Genomics">
        <title>De novo assembly and annotation of Popillia japonica's genome with initial clues to its potential as an invasive pest.</title>
        <authorList>
            <person name="Cucini C."/>
            <person name="Boschi S."/>
            <person name="Funari R."/>
            <person name="Cardaioli E."/>
            <person name="Iannotti N."/>
            <person name="Marturano G."/>
            <person name="Paoli F."/>
            <person name="Bruttini M."/>
            <person name="Carapelli A."/>
            <person name="Frati F."/>
            <person name="Nardi F."/>
        </authorList>
    </citation>
    <scope>NUCLEOTIDE SEQUENCE [LARGE SCALE GENOMIC DNA]</scope>
    <source>
        <strain evidence="1">DMR45628</strain>
    </source>
</reference>
<dbReference type="Proteomes" id="UP001458880">
    <property type="component" value="Unassembled WGS sequence"/>
</dbReference>
<evidence type="ECO:0008006" key="3">
    <source>
        <dbReference type="Google" id="ProtNLM"/>
    </source>
</evidence>
<comment type="caution">
    <text evidence="1">The sequence shown here is derived from an EMBL/GenBank/DDBJ whole genome shotgun (WGS) entry which is preliminary data.</text>
</comment>
<dbReference type="AlphaFoldDB" id="A0AAW1LUM9"/>
<proteinExistence type="predicted"/>
<keyword evidence="2" id="KW-1185">Reference proteome</keyword>